<dbReference type="InterPro" id="IPR029787">
    <property type="entry name" value="Nucleotide_cyclase"/>
</dbReference>
<organism evidence="5 6">
    <name type="scientific">Glaciecola petra</name>
    <dbReference type="NCBI Taxonomy" id="3075602"/>
    <lineage>
        <taxon>Bacteria</taxon>
        <taxon>Pseudomonadati</taxon>
        <taxon>Pseudomonadota</taxon>
        <taxon>Gammaproteobacteria</taxon>
        <taxon>Alteromonadales</taxon>
        <taxon>Alteromonadaceae</taxon>
        <taxon>Glaciecola</taxon>
    </lineage>
</organism>
<dbReference type="PANTHER" id="PTHR45138:SF9">
    <property type="entry name" value="DIGUANYLATE CYCLASE DGCM-RELATED"/>
    <property type="match status" value="1"/>
</dbReference>
<sequence>MTSSAYGAIIEKAYELRSANPKEAQRIIKSVNRDDLKGIDRDRFDYIHAYLLYITGDIAWSITAFERLVVEASDFDQQFAAYASLANLYGGTQKWAKGFKALEYLSDNIQKVSSIEAEEHGHMAAVNFYTAIEETESVVAYIQPLLEGDYSLRFSCMIKMHWISAVNEADYKSLNEEIFTELLTRCEELNEPILQLGTYQELAFYYLKTEQVNKAFSLLSKHLDFAINVDYKPLSDEFHQMLSIVYLNYEEFDKAKFHAEKVLENLDRGLYSNASTSAYETLSKVAVSDGDYRRALEYYKKYSEAKSFVLNRENAKLFSVQRAKQESVEKSNKIALLDKENSLLKANVMLDEQSEQNQNLIYILILVLLLSAAYWIYKSRSNYQKLQKISRIDGLTDIANRHYFTDYSIDISTRNAKDNRPVSFIMFDLDDFKKINDTYGHRVGDVALKSAANAAKIVCRKDDLIGRLGGEEFGIMLSDCTIQKAVAVAEACRTEIERAAVSEEFDFKLTASFGISGSELVGYDFDNIFDNADKALYESKTKGKNTVSVLNK</sequence>
<comment type="caution">
    <text evidence="5">The sequence shown here is derived from an EMBL/GenBank/DDBJ whole genome shotgun (WGS) entry which is preliminary data.</text>
</comment>
<keyword evidence="6" id="KW-1185">Reference proteome</keyword>
<keyword evidence="3" id="KW-0472">Membrane</keyword>
<name>A0ABU2ZRQ3_9ALTE</name>
<dbReference type="EMBL" id="JAVRHX010000002">
    <property type="protein sequence ID" value="MDT0594999.1"/>
    <property type="molecule type" value="Genomic_DNA"/>
</dbReference>
<comment type="catalytic activity">
    <reaction evidence="2">
        <text>2 GTP = 3',3'-c-di-GMP + 2 diphosphate</text>
        <dbReference type="Rhea" id="RHEA:24898"/>
        <dbReference type="ChEBI" id="CHEBI:33019"/>
        <dbReference type="ChEBI" id="CHEBI:37565"/>
        <dbReference type="ChEBI" id="CHEBI:58805"/>
        <dbReference type="EC" id="2.7.7.65"/>
    </reaction>
</comment>
<dbReference type="Gene3D" id="3.30.70.270">
    <property type="match status" value="1"/>
</dbReference>
<keyword evidence="5" id="KW-0548">Nucleotidyltransferase</keyword>
<feature type="domain" description="GGDEF" evidence="4">
    <location>
        <begin position="420"/>
        <end position="552"/>
    </location>
</feature>
<evidence type="ECO:0000259" key="4">
    <source>
        <dbReference type="PROSITE" id="PS50887"/>
    </source>
</evidence>
<evidence type="ECO:0000256" key="2">
    <source>
        <dbReference type="ARBA" id="ARBA00034247"/>
    </source>
</evidence>
<keyword evidence="3" id="KW-1133">Transmembrane helix</keyword>
<evidence type="ECO:0000256" key="3">
    <source>
        <dbReference type="SAM" id="Phobius"/>
    </source>
</evidence>
<dbReference type="PANTHER" id="PTHR45138">
    <property type="entry name" value="REGULATORY COMPONENTS OF SENSORY TRANSDUCTION SYSTEM"/>
    <property type="match status" value="1"/>
</dbReference>
<dbReference type="PROSITE" id="PS50887">
    <property type="entry name" value="GGDEF"/>
    <property type="match status" value="1"/>
</dbReference>
<evidence type="ECO:0000256" key="1">
    <source>
        <dbReference type="ARBA" id="ARBA00012528"/>
    </source>
</evidence>
<dbReference type="SMART" id="SM00267">
    <property type="entry name" value="GGDEF"/>
    <property type="match status" value="1"/>
</dbReference>
<feature type="transmembrane region" description="Helical" evidence="3">
    <location>
        <begin position="360"/>
        <end position="377"/>
    </location>
</feature>
<evidence type="ECO:0000313" key="5">
    <source>
        <dbReference type="EMBL" id="MDT0594999.1"/>
    </source>
</evidence>
<gene>
    <name evidence="5" type="ORF">RM552_09115</name>
</gene>
<dbReference type="RefSeq" id="WP_311368518.1">
    <property type="nucleotide sequence ID" value="NZ_JAVRHX010000002.1"/>
</dbReference>
<dbReference type="Proteomes" id="UP001253545">
    <property type="component" value="Unassembled WGS sequence"/>
</dbReference>
<dbReference type="SUPFAM" id="SSF55073">
    <property type="entry name" value="Nucleotide cyclase"/>
    <property type="match status" value="1"/>
</dbReference>
<dbReference type="GO" id="GO:0052621">
    <property type="term" value="F:diguanylate cyclase activity"/>
    <property type="evidence" value="ECO:0007669"/>
    <property type="project" value="UniProtKB-EC"/>
</dbReference>
<dbReference type="NCBIfam" id="TIGR00254">
    <property type="entry name" value="GGDEF"/>
    <property type="match status" value="1"/>
</dbReference>
<dbReference type="InterPro" id="IPR011990">
    <property type="entry name" value="TPR-like_helical_dom_sf"/>
</dbReference>
<dbReference type="CDD" id="cd01949">
    <property type="entry name" value="GGDEF"/>
    <property type="match status" value="1"/>
</dbReference>
<dbReference type="InterPro" id="IPR000160">
    <property type="entry name" value="GGDEF_dom"/>
</dbReference>
<dbReference type="EC" id="2.7.7.65" evidence="1"/>
<reference evidence="5 6" key="1">
    <citation type="submission" date="2023-09" db="EMBL/GenBank/DDBJ databases">
        <authorList>
            <person name="Rey-Velasco X."/>
        </authorList>
    </citation>
    <scope>NUCLEOTIDE SEQUENCE [LARGE SCALE GENOMIC DNA]</scope>
    <source>
        <strain evidence="5 6">P117</strain>
    </source>
</reference>
<proteinExistence type="predicted"/>
<dbReference type="Pfam" id="PF00990">
    <property type="entry name" value="GGDEF"/>
    <property type="match status" value="1"/>
</dbReference>
<dbReference type="Gene3D" id="1.25.40.10">
    <property type="entry name" value="Tetratricopeptide repeat domain"/>
    <property type="match status" value="1"/>
</dbReference>
<keyword evidence="3" id="KW-0812">Transmembrane</keyword>
<accession>A0ABU2ZRQ3</accession>
<evidence type="ECO:0000313" key="6">
    <source>
        <dbReference type="Proteomes" id="UP001253545"/>
    </source>
</evidence>
<dbReference type="InterPro" id="IPR043128">
    <property type="entry name" value="Rev_trsase/Diguanyl_cyclase"/>
</dbReference>
<dbReference type="InterPro" id="IPR050469">
    <property type="entry name" value="Diguanylate_Cyclase"/>
</dbReference>
<keyword evidence="5" id="KW-0808">Transferase</keyword>
<protein>
    <recommendedName>
        <fullName evidence="1">diguanylate cyclase</fullName>
        <ecNumber evidence="1">2.7.7.65</ecNumber>
    </recommendedName>
</protein>
<dbReference type="SUPFAM" id="SSF48452">
    <property type="entry name" value="TPR-like"/>
    <property type="match status" value="1"/>
</dbReference>